<dbReference type="Proteomes" id="UP000193944">
    <property type="component" value="Unassembled WGS sequence"/>
</dbReference>
<sequence length="72" mass="8468">MVHTKNTYIWIVVSISKSNIEITKLLIDYANKNNLLLNINEKDKDRNYPLLLILINNNKDGYLYIMLPISIF</sequence>
<reference evidence="1 2" key="1">
    <citation type="submission" date="2016-08" db="EMBL/GenBank/DDBJ databases">
        <title>A Parts List for Fungal Cellulosomes Revealed by Comparative Genomics.</title>
        <authorList>
            <consortium name="DOE Joint Genome Institute"/>
            <person name="Haitjema C.H."/>
            <person name="Gilmore S.P."/>
            <person name="Henske J.K."/>
            <person name="Solomon K.V."/>
            <person name="De Groot R."/>
            <person name="Kuo A."/>
            <person name="Mondo S.J."/>
            <person name="Salamov A.A."/>
            <person name="Labutti K."/>
            <person name="Zhao Z."/>
            <person name="Chiniquy J."/>
            <person name="Barry K."/>
            <person name="Brewer H.M."/>
            <person name="Purvine S.O."/>
            <person name="Wright A.T."/>
            <person name="Boxma B."/>
            <person name="Van Alen T."/>
            <person name="Hackstein J.H."/>
            <person name="Baker S.E."/>
            <person name="Grigoriev I.V."/>
            <person name="O'Malley M.A."/>
        </authorList>
    </citation>
    <scope>NUCLEOTIDE SEQUENCE [LARGE SCALE GENOMIC DNA]</scope>
    <source>
        <strain evidence="1 2">S4</strain>
    </source>
</reference>
<organism evidence="1 2">
    <name type="scientific">Anaeromyces robustus</name>
    <dbReference type="NCBI Taxonomy" id="1754192"/>
    <lineage>
        <taxon>Eukaryota</taxon>
        <taxon>Fungi</taxon>
        <taxon>Fungi incertae sedis</taxon>
        <taxon>Chytridiomycota</taxon>
        <taxon>Chytridiomycota incertae sedis</taxon>
        <taxon>Neocallimastigomycetes</taxon>
        <taxon>Neocallimastigales</taxon>
        <taxon>Neocallimastigaceae</taxon>
        <taxon>Anaeromyces</taxon>
    </lineage>
</organism>
<dbReference type="EMBL" id="MCFG01000313">
    <property type="protein sequence ID" value="ORX76179.1"/>
    <property type="molecule type" value="Genomic_DNA"/>
</dbReference>
<keyword evidence="2" id="KW-1185">Reference proteome</keyword>
<proteinExistence type="predicted"/>
<evidence type="ECO:0000313" key="2">
    <source>
        <dbReference type="Proteomes" id="UP000193944"/>
    </source>
</evidence>
<comment type="caution">
    <text evidence="1">The sequence shown here is derived from an EMBL/GenBank/DDBJ whole genome shotgun (WGS) entry which is preliminary data.</text>
</comment>
<name>A0A1Y1WRL5_9FUNG</name>
<reference evidence="1 2" key="2">
    <citation type="submission" date="2016-08" db="EMBL/GenBank/DDBJ databases">
        <title>Pervasive Adenine N6-methylation of Active Genes in Fungi.</title>
        <authorList>
            <consortium name="DOE Joint Genome Institute"/>
            <person name="Mondo S.J."/>
            <person name="Dannebaum R.O."/>
            <person name="Kuo R.C."/>
            <person name="Labutti K."/>
            <person name="Haridas S."/>
            <person name="Kuo A."/>
            <person name="Salamov A."/>
            <person name="Ahrendt S.R."/>
            <person name="Lipzen A."/>
            <person name="Sullivan W."/>
            <person name="Andreopoulos W.B."/>
            <person name="Clum A."/>
            <person name="Lindquist E."/>
            <person name="Daum C."/>
            <person name="Ramamoorthy G.K."/>
            <person name="Gryganskyi A."/>
            <person name="Culley D."/>
            <person name="Magnuson J.K."/>
            <person name="James T.Y."/>
            <person name="O'Malley M.A."/>
            <person name="Stajich J.E."/>
            <person name="Spatafora J.W."/>
            <person name="Visel A."/>
            <person name="Grigoriev I.V."/>
        </authorList>
    </citation>
    <scope>NUCLEOTIDE SEQUENCE [LARGE SCALE GENOMIC DNA]</scope>
    <source>
        <strain evidence="1 2">S4</strain>
    </source>
</reference>
<gene>
    <name evidence="1" type="ORF">BCR32DRAFT_284430</name>
</gene>
<evidence type="ECO:0000313" key="1">
    <source>
        <dbReference type="EMBL" id="ORX76179.1"/>
    </source>
</evidence>
<dbReference type="AlphaFoldDB" id="A0A1Y1WRL5"/>
<evidence type="ECO:0008006" key="3">
    <source>
        <dbReference type="Google" id="ProtNLM"/>
    </source>
</evidence>
<accession>A0A1Y1WRL5</accession>
<protein>
    <recommendedName>
        <fullName evidence="3">Ankyrin</fullName>
    </recommendedName>
</protein>